<keyword evidence="2 12" id="KW-0813">Transport</keyword>
<evidence type="ECO:0000313" key="15">
    <source>
        <dbReference type="EMBL" id="MBJ8326095.1"/>
    </source>
</evidence>
<dbReference type="NCBIfam" id="NF002687">
    <property type="entry name" value="PRK02463.1"/>
    <property type="match status" value="1"/>
</dbReference>
<keyword evidence="9" id="KW-0564">Palmitate</keyword>
<dbReference type="InterPro" id="IPR028055">
    <property type="entry name" value="YidC/Oxa/ALB_C"/>
</dbReference>
<proteinExistence type="inferred from homology"/>
<keyword evidence="5 12" id="KW-0732">Signal</keyword>
<evidence type="ECO:0000256" key="2">
    <source>
        <dbReference type="ARBA" id="ARBA00022448"/>
    </source>
</evidence>
<evidence type="ECO:0000256" key="6">
    <source>
        <dbReference type="ARBA" id="ARBA00022927"/>
    </source>
</evidence>
<evidence type="ECO:0000256" key="13">
    <source>
        <dbReference type="SAM" id="MobiDB-lite"/>
    </source>
</evidence>
<sequence>MNKNIKRFLFSGLALSILLFLSGCVQQKKGVPTGEGWVYRFLVEPMGEVIKYFANDMGLGFGLAIIIATIIVRLVIILPLGLYQSWNATYQSEKRAYLQPILGPIQERMQNASSQEEKMVAQAEFMAAQKENGVSMFGGIGCLPIIIQMPFFSALFYAARFTEGVSESHFLWFKLSESNLILTAIIASLYFFQSWLSMRAVPAEQQKQMKTMMYSTPIMMIFFTISQPSGVALYWLVGGIFSIIQQLIVMTVLKPKLRKKVAEEFKNNPPKAPKSTPQTRKDVTPKNKEAIAPAVSKPKKTNRNQGKQKR</sequence>
<dbReference type="CDD" id="cd20070">
    <property type="entry name" value="5TM_YidC_Alb3"/>
    <property type="match status" value="1"/>
</dbReference>
<keyword evidence="7 12" id="KW-1133">Transmembrane helix</keyword>
<evidence type="ECO:0000256" key="8">
    <source>
        <dbReference type="ARBA" id="ARBA00023136"/>
    </source>
</evidence>
<gene>
    <name evidence="12 15" type="primary">yidC</name>
    <name evidence="15" type="ORF">JHK62_05350</name>
</gene>
<feature type="region of interest" description="Disordered" evidence="13">
    <location>
        <begin position="263"/>
        <end position="310"/>
    </location>
</feature>
<feature type="transmembrane region" description="Helical" evidence="12">
    <location>
        <begin position="61"/>
        <end position="83"/>
    </location>
</feature>
<feature type="transmembrane region" description="Helical" evidence="12">
    <location>
        <begin position="136"/>
        <end position="159"/>
    </location>
</feature>
<dbReference type="EMBL" id="JAENBO010000003">
    <property type="protein sequence ID" value="MBJ8326095.1"/>
    <property type="molecule type" value="Genomic_DNA"/>
</dbReference>
<dbReference type="Proteomes" id="UP000653045">
    <property type="component" value="Unassembled WGS sequence"/>
</dbReference>
<evidence type="ECO:0000256" key="7">
    <source>
        <dbReference type="ARBA" id="ARBA00022989"/>
    </source>
</evidence>
<evidence type="ECO:0000256" key="3">
    <source>
        <dbReference type="ARBA" id="ARBA00022475"/>
    </source>
</evidence>
<dbReference type="HAMAP" id="MF_01811">
    <property type="entry name" value="YidC_type2"/>
    <property type="match status" value="1"/>
</dbReference>
<feature type="transmembrane region" description="Helical" evidence="12">
    <location>
        <begin position="179"/>
        <end position="197"/>
    </location>
</feature>
<dbReference type="NCBIfam" id="TIGR03592">
    <property type="entry name" value="yidC_oxa1_cterm"/>
    <property type="match status" value="1"/>
</dbReference>
<evidence type="ECO:0000256" key="4">
    <source>
        <dbReference type="ARBA" id="ARBA00022692"/>
    </source>
</evidence>
<dbReference type="InterPro" id="IPR047196">
    <property type="entry name" value="YidC_ALB_C"/>
</dbReference>
<comment type="similarity">
    <text evidence="12">Belongs to the OXA1/ALB3/YidC family. Type 2 subfamily.</text>
</comment>
<feature type="compositionally biased region" description="Basic and acidic residues" evidence="13">
    <location>
        <begin position="279"/>
        <end position="289"/>
    </location>
</feature>
<keyword evidence="4 12" id="KW-0812">Transmembrane</keyword>
<evidence type="ECO:0000256" key="1">
    <source>
        <dbReference type="ARBA" id="ARBA00004651"/>
    </source>
</evidence>
<reference evidence="15 16" key="1">
    <citation type="journal article" date="2021" name="Int. J. Syst. Evol. Microbiol.">
        <title>Streptococcus vicugnae sp. nov., isolated from faeces of alpacas (Vicugna pacos) and cattle (Bos taurus), Streptococcus zalophi sp. nov., and Streptococcus pacificus sp. nov., isolated from respiratory tract of California sea lions (Zalophus californianus).</title>
        <authorList>
            <person name="Volokhov D.V."/>
            <person name="Zagorodnyaya T.A."/>
            <person name="Shen Z."/>
            <person name="Blom J."/>
            <person name="Furtak V.A."/>
            <person name="Eisenberg T."/>
            <person name="Fan P."/>
            <person name="Jeong K.C."/>
            <person name="Gao Y."/>
            <person name="Zhang S."/>
            <person name="Amselle M."/>
        </authorList>
    </citation>
    <scope>NUCLEOTIDE SEQUENCE [LARGE SCALE GENOMIC DNA]</scope>
    <source>
        <strain evidence="15 16">CSL7591</strain>
    </source>
</reference>
<keyword evidence="10 12" id="KW-0143">Chaperone</keyword>
<accession>A0ABS0ZJC0</accession>
<evidence type="ECO:0000313" key="16">
    <source>
        <dbReference type="Proteomes" id="UP000653045"/>
    </source>
</evidence>
<evidence type="ECO:0000256" key="10">
    <source>
        <dbReference type="ARBA" id="ARBA00023186"/>
    </source>
</evidence>
<evidence type="ECO:0000259" key="14">
    <source>
        <dbReference type="Pfam" id="PF02096"/>
    </source>
</evidence>
<keyword evidence="6 12" id="KW-0653">Protein transport</keyword>
<comment type="function">
    <text evidence="12">Required for the insertion and/or proper folding and/or complex formation of integral membrane proteins into the membrane. Involved in integration of membrane proteins that insert both dependently and independently of the Sec translocase complex, as well as at least some lipoproteins.</text>
</comment>
<comment type="subcellular location">
    <subcellularLocation>
        <location evidence="1 12">Cell membrane</location>
        <topology evidence="1 12">Multi-pass membrane protein</topology>
    </subcellularLocation>
</comment>
<feature type="domain" description="Membrane insertase YidC/Oxa/ALB C-terminal" evidence="14">
    <location>
        <begin position="61"/>
        <end position="250"/>
    </location>
</feature>
<evidence type="ECO:0000256" key="11">
    <source>
        <dbReference type="ARBA" id="ARBA00023288"/>
    </source>
</evidence>
<evidence type="ECO:0000256" key="12">
    <source>
        <dbReference type="HAMAP-Rule" id="MF_01811"/>
    </source>
</evidence>
<name>A0ABS0ZJC0_9STRE</name>
<dbReference type="PANTHER" id="PTHR12428">
    <property type="entry name" value="OXA1"/>
    <property type="match status" value="1"/>
</dbReference>
<protein>
    <recommendedName>
        <fullName evidence="12">Membrane protein insertase YidC</fullName>
    </recommendedName>
    <alternativeName>
        <fullName evidence="12">Foldase YidC</fullName>
    </alternativeName>
    <alternativeName>
        <fullName evidence="12">Membrane integrase YidC</fullName>
    </alternativeName>
    <alternativeName>
        <fullName evidence="12">Membrane protein YidC</fullName>
    </alternativeName>
</protein>
<feature type="transmembrane region" description="Helical" evidence="12">
    <location>
        <begin position="232"/>
        <end position="253"/>
    </location>
</feature>
<feature type="compositionally biased region" description="Basic residues" evidence="13">
    <location>
        <begin position="297"/>
        <end position="310"/>
    </location>
</feature>
<dbReference type="InterPro" id="IPR001708">
    <property type="entry name" value="YidC/ALB3/OXA1/COX18"/>
</dbReference>
<dbReference type="PANTHER" id="PTHR12428:SF65">
    <property type="entry name" value="CYTOCHROME C OXIDASE ASSEMBLY PROTEIN COX18, MITOCHONDRIAL"/>
    <property type="match status" value="1"/>
</dbReference>
<keyword evidence="16" id="KW-1185">Reference proteome</keyword>
<evidence type="ECO:0000256" key="5">
    <source>
        <dbReference type="ARBA" id="ARBA00022729"/>
    </source>
</evidence>
<keyword evidence="8 12" id="KW-0472">Membrane</keyword>
<keyword evidence="3 12" id="KW-1003">Cell membrane</keyword>
<evidence type="ECO:0000256" key="9">
    <source>
        <dbReference type="ARBA" id="ARBA00023139"/>
    </source>
</evidence>
<dbReference type="InterPro" id="IPR023060">
    <property type="entry name" value="YidC/YidC1/YidC2_Firmicutes"/>
</dbReference>
<dbReference type="RefSeq" id="WP_199575737.1">
    <property type="nucleotide sequence ID" value="NZ_JAENBO010000003.1"/>
</dbReference>
<dbReference type="PROSITE" id="PS51257">
    <property type="entry name" value="PROKAR_LIPOPROTEIN"/>
    <property type="match status" value="1"/>
</dbReference>
<keyword evidence="11 12" id="KW-0449">Lipoprotein</keyword>
<dbReference type="Pfam" id="PF02096">
    <property type="entry name" value="60KD_IMP"/>
    <property type="match status" value="1"/>
</dbReference>
<comment type="caution">
    <text evidence="15">The sequence shown here is derived from an EMBL/GenBank/DDBJ whole genome shotgun (WGS) entry which is preliminary data.</text>
</comment>
<organism evidence="15 16">
    <name type="scientific">Streptococcus pacificus</name>
    <dbReference type="NCBI Taxonomy" id="2740577"/>
    <lineage>
        <taxon>Bacteria</taxon>
        <taxon>Bacillati</taxon>
        <taxon>Bacillota</taxon>
        <taxon>Bacilli</taxon>
        <taxon>Lactobacillales</taxon>
        <taxon>Streptococcaceae</taxon>
        <taxon>Streptococcus</taxon>
    </lineage>
</organism>